<accession>K5V4W2</accession>
<feature type="transmembrane region" description="Helical" evidence="1">
    <location>
        <begin position="84"/>
        <end position="104"/>
    </location>
</feature>
<keyword evidence="1" id="KW-1133">Transmembrane helix</keyword>
<evidence type="ECO:0000259" key="2">
    <source>
        <dbReference type="Pfam" id="PF20151"/>
    </source>
</evidence>
<dbReference type="InParanoid" id="K5V4W2"/>
<dbReference type="STRING" id="650164.K5V4W2"/>
<evidence type="ECO:0000313" key="4">
    <source>
        <dbReference type="Proteomes" id="UP000008370"/>
    </source>
</evidence>
<sequence>MSSSDALDPSVISQFVTSEYVQTGAAALVCYEYMITITDEISSVWLQKFSPVSLLLVSTRWAILIETILQLIPATADKYAACKPILILMQVCVQLGSIQVALFSSLRVSAIWGRSVVLFVVILALGLAPLATNIYTLSKSSYPFLPSPFAICSQTINISDGAYTVCKLTCRFLYALTNPPGHVVVYITRIPLIASDILVLILTWIKTAGTFRTARRLNVSAGIVSCLLRDGTIYFFILLVLNIAQLLTRVGIVSPIAALVDVMPPLLISRFILNLRHAVHQSDGNAAESTSGYDASQFSAPNFRIPPSLVGNMGEFLHAEESEDMYDDLGWHAAEETRLSSELI</sequence>
<dbReference type="KEGG" id="pco:PHACADRAFT_206550"/>
<feature type="transmembrane region" description="Helical" evidence="1">
    <location>
        <begin position="250"/>
        <end position="273"/>
    </location>
</feature>
<feature type="transmembrane region" description="Helical" evidence="1">
    <location>
        <begin position="183"/>
        <end position="205"/>
    </location>
</feature>
<keyword evidence="1" id="KW-0472">Membrane</keyword>
<name>K5V4W2_PHACS</name>
<dbReference type="GeneID" id="18912516"/>
<feature type="transmembrane region" description="Helical" evidence="1">
    <location>
        <begin position="217"/>
        <end position="244"/>
    </location>
</feature>
<dbReference type="InterPro" id="IPR045340">
    <property type="entry name" value="DUF6533"/>
</dbReference>
<dbReference type="RefSeq" id="XP_007393018.1">
    <property type="nucleotide sequence ID" value="XM_007392956.1"/>
</dbReference>
<dbReference type="OrthoDB" id="2804471at2759"/>
<organism evidence="3 4">
    <name type="scientific">Phanerochaete carnosa (strain HHB-10118-sp)</name>
    <name type="common">White-rot fungus</name>
    <name type="synonym">Peniophora carnosa</name>
    <dbReference type="NCBI Taxonomy" id="650164"/>
    <lineage>
        <taxon>Eukaryota</taxon>
        <taxon>Fungi</taxon>
        <taxon>Dikarya</taxon>
        <taxon>Basidiomycota</taxon>
        <taxon>Agaricomycotina</taxon>
        <taxon>Agaricomycetes</taxon>
        <taxon>Polyporales</taxon>
        <taxon>Phanerochaetaceae</taxon>
        <taxon>Phanerochaete</taxon>
    </lineage>
</organism>
<protein>
    <recommendedName>
        <fullName evidence="2">DUF6533 domain-containing protein</fullName>
    </recommendedName>
</protein>
<dbReference type="AlphaFoldDB" id="K5V4W2"/>
<dbReference type="EMBL" id="JH930470">
    <property type="protein sequence ID" value="EKM57671.1"/>
    <property type="molecule type" value="Genomic_DNA"/>
</dbReference>
<dbReference type="Pfam" id="PF20151">
    <property type="entry name" value="DUF6533"/>
    <property type="match status" value="1"/>
</dbReference>
<feature type="transmembrane region" description="Helical" evidence="1">
    <location>
        <begin position="116"/>
        <end position="137"/>
    </location>
</feature>
<keyword evidence="1" id="KW-0812">Transmembrane</keyword>
<dbReference type="HOGENOM" id="CLU_053360_2_0_1"/>
<proteinExistence type="predicted"/>
<reference evidence="3 4" key="1">
    <citation type="journal article" date="2012" name="BMC Genomics">
        <title>Comparative genomics of the white-rot fungi, Phanerochaete carnosa and P. chrysosporium, to elucidate the genetic basis of the distinct wood types they colonize.</title>
        <authorList>
            <person name="Suzuki H."/>
            <person name="MacDonald J."/>
            <person name="Syed K."/>
            <person name="Salamov A."/>
            <person name="Hori C."/>
            <person name="Aerts A."/>
            <person name="Henrissat B."/>
            <person name="Wiebenga A."/>
            <person name="vanKuyk P.A."/>
            <person name="Barry K."/>
            <person name="Lindquist E."/>
            <person name="LaButti K."/>
            <person name="Lapidus A."/>
            <person name="Lucas S."/>
            <person name="Coutinho P."/>
            <person name="Gong Y."/>
            <person name="Samejima M."/>
            <person name="Mahadevan R."/>
            <person name="Abou-Zaid M."/>
            <person name="de Vries R.P."/>
            <person name="Igarashi K."/>
            <person name="Yadav J.S."/>
            <person name="Grigoriev I.V."/>
            <person name="Master E.R."/>
        </authorList>
    </citation>
    <scope>NUCLEOTIDE SEQUENCE [LARGE SCALE GENOMIC DNA]</scope>
    <source>
        <strain evidence="3 4">HHB-10118-sp</strain>
    </source>
</reference>
<dbReference type="Proteomes" id="UP000008370">
    <property type="component" value="Unassembled WGS sequence"/>
</dbReference>
<keyword evidence="4" id="KW-1185">Reference proteome</keyword>
<feature type="domain" description="DUF6533" evidence="2">
    <location>
        <begin position="20"/>
        <end position="65"/>
    </location>
</feature>
<evidence type="ECO:0000313" key="3">
    <source>
        <dbReference type="EMBL" id="EKM57671.1"/>
    </source>
</evidence>
<evidence type="ECO:0000256" key="1">
    <source>
        <dbReference type="SAM" id="Phobius"/>
    </source>
</evidence>
<gene>
    <name evidence="3" type="ORF">PHACADRAFT_206550</name>
</gene>